<sequence precursor="true">MKSLLPRLAWASAGLAVACGLASRATAQDSAPLPCPEPCPPARTVCAPTPKVIVEVPPPNVIIRAAAPCAPECKETLFQKICHFSCHPHHRSAPMQYVQPAAPMQYVQPAPVQYMQAPVQYVQPAPVQMMQAPVQYVQPAPVQYMQAAPVQMMQAPTQFVQAAPMQFMQAAPTQFMVAAPGNFQVNSNNESKADAKAQGETCDAALKKVASQMETLTKVVEAHTQVLVSHEERLQRLEAWAASASGKAVVPPLPELPKR</sequence>
<dbReference type="KEGG" id="uli:ETAA1_63280"/>
<organism evidence="2 3">
    <name type="scientific">Urbifossiella limnaea</name>
    <dbReference type="NCBI Taxonomy" id="2528023"/>
    <lineage>
        <taxon>Bacteria</taxon>
        <taxon>Pseudomonadati</taxon>
        <taxon>Planctomycetota</taxon>
        <taxon>Planctomycetia</taxon>
        <taxon>Gemmatales</taxon>
        <taxon>Gemmataceae</taxon>
        <taxon>Urbifossiella</taxon>
    </lineage>
</organism>
<keyword evidence="3" id="KW-1185">Reference proteome</keyword>
<reference evidence="2 3" key="1">
    <citation type="submission" date="2019-02" db="EMBL/GenBank/DDBJ databases">
        <title>Deep-cultivation of Planctomycetes and their phenomic and genomic characterization uncovers novel biology.</title>
        <authorList>
            <person name="Wiegand S."/>
            <person name="Jogler M."/>
            <person name="Boedeker C."/>
            <person name="Pinto D."/>
            <person name="Vollmers J."/>
            <person name="Rivas-Marin E."/>
            <person name="Kohn T."/>
            <person name="Peeters S.H."/>
            <person name="Heuer A."/>
            <person name="Rast P."/>
            <person name="Oberbeckmann S."/>
            <person name="Bunk B."/>
            <person name="Jeske O."/>
            <person name="Meyerdierks A."/>
            <person name="Storesund J.E."/>
            <person name="Kallscheuer N."/>
            <person name="Luecker S."/>
            <person name="Lage O.M."/>
            <person name="Pohl T."/>
            <person name="Merkel B.J."/>
            <person name="Hornburger P."/>
            <person name="Mueller R.-W."/>
            <person name="Bruemmer F."/>
            <person name="Labrenz M."/>
            <person name="Spormann A.M."/>
            <person name="Op den Camp H."/>
            <person name="Overmann J."/>
            <person name="Amann R."/>
            <person name="Jetten M.S.M."/>
            <person name="Mascher T."/>
            <person name="Medema M.H."/>
            <person name="Devos D.P."/>
            <person name="Kaster A.-K."/>
            <person name="Ovreas L."/>
            <person name="Rohde M."/>
            <person name="Galperin M.Y."/>
            <person name="Jogler C."/>
        </authorList>
    </citation>
    <scope>NUCLEOTIDE SEQUENCE [LARGE SCALE GENOMIC DNA]</scope>
    <source>
        <strain evidence="2 3">ETA_A1</strain>
    </source>
</reference>
<dbReference type="AlphaFoldDB" id="A0A517Y3Q3"/>
<evidence type="ECO:0000313" key="2">
    <source>
        <dbReference type="EMBL" id="QDU24314.1"/>
    </source>
</evidence>
<evidence type="ECO:0000256" key="1">
    <source>
        <dbReference type="SAM" id="SignalP"/>
    </source>
</evidence>
<dbReference type="RefSeq" id="WP_145244480.1">
    <property type="nucleotide sequence ID" value="NZ_CP036273.1"/>
</dbReference>
<dbReference type="PROSITE" id="PS51257">
    <property type="entry name" value="PROKAR_LIPOPROTEIN"/>
    <property type="match status" value="1"/>
</dbReference>
<feature type="chain" id="PRO_5021991062" evidence="1">
    <location>
        <begin position="28"/>
        <end position="259"/>
    </location>
</feature>
<evidence type="ECO:0000313" key="3">
    <source>
        <dbReference type="Proteomes" id="UP000319576"/>
    </source>
</evidence>
<proteinExistence type="predicted"/>
<name>A0A517Y3Q3_9BACT</name>
<accession>A0A517Y3Q3</accession>
<feature type="signal peptide" evidence="1">
    <location>
        <begin position="1"/>
        <end position="27"/>
    </location>
</feature>
<keyword evidence="1" id="KW-0732">Signal</keyword>
<gene>
    <name evidence="2" type="ORF">ETAA1_63280</name>
</gene>
<protein>
    <submittedName>
        <fullName evidence="2">Uncharacterized protein</fullName>
    </submittedName>
</protein>
<dbReference type="Proteomes" id="UP000319576">
    <property type="component" value="Chromosome"/>
</dbReference>
<dbReference type="EMBL" id="CP036273">
    <property type="protein sequence ID" value="QDU24314.1"/>
    <property type="molecule type" value="Genomic_DNA"/>
</dbReference>